<feature type="domain" description="Serine aminopeptidase S33" evidence="1">
    <location>
        <begin position="84"/>
        <end position="183"/>
    </location>
</feature>
<dbReference type="Pfam" id="PF12146">
    <property type="entry name" value="Hydrolase_4"/>
    <property type="match status" value="1"/>
</dbReference>
<organism evidence="2 3">
    <name type="scientific">Companilactobacillus keshanensis</name>
    <dbReference type="NCBI Taxonomy" id="2486003"/>
    <lineage>
        <taxon>Bacteria</taxon>
        <taxon>Bacillati</taxon>
        <taxon>Bacillota</taxon>
        <taxon>Bacilli</taxon>
        <taxon>Lactobacillales</taxon>
        <taxon>Lactobacillaceae</taxon>
        <taxon>Companilactobacillus</taxon>
    </lineage>
</organism>
<evidence type="ECO:0000313" key="3">
    <source>
        <dbReference type="Proteomes" id="UP001597251"/>
    </source>
</evidence>
<dbReference type="Proteomes" id="UP001597251">
    <property type="component" value="Unassembled WGS sequence"/>
</dbReference>
<dbReference type="InterPro" id="IPR029058">
    <property type="entry name" value="AB_hydrolase_fold"/>
</dbReference>
<comment type="caution">
    <text evidence="2">The sequence shown here is derived from an EMBL/GenBank/DDBJ whole genome shotgun (WGS) entry which is preliminary data.</text>
</comment>
<dbReference type="InterPro" id="IPR052920">
    <property type="entry name" value="DNA-binding_regulatory"/>
</dbReference>
<sequence>MILIIFVLILLLLIFLILNVFFSYIQKRGSSALGSNPPDIKRDPGLDDKTADFIKVEKSEWKINSKFNQNELYAWFTEAKKTTNTTVILVHGFAVDHSSLNIHAQLFYNLGYNILQIDNQAAGKSSGKYMGYGYIESLDLIDWIDELKDRRPNEEIILFGASMGAATVMLTSPKVSGKVKAIIEDSGYTSTKDILSYHAQNMYHIKGRLLIDGISLISKLRAGFFYKQSDCMRALEHNKIPMLFMHGQKDFTVPFSMEEKLYTCGQFYKEIYVSQGVHIRSYYIDSVNYQKAVEKFLQHDQ</sequence>
<evidence type="ECO:0000313" key="2">
    <source>
        <dbReference type="EMBL" id="MFD1417898.1"/>
    </source>
</evidence>
<evidence type="ECO:0000259" key="1">
    <source>
        <dbReference type="Pfam" id="PF12146"/>
    </source>
</evidence>
<accession>A0ABW4BRR8</accession>
<dbReference type="GO" id="GO:0016787">
    <property type="term" value="F:hydrolase activity"/>
    <property type="evidence" value="ECO:0007669"/>
    <property type="project" value="UniProtKB-KW"/>
</dbReference>
<name>A0ABW4BRR8_9LACO</name>
<reference evidence="3" key="1">
    <citation type="journal article" date="2019" name="Int. J. Syst. Evol. Microbiol.">
        <title>The Global Catalogue of Microorganisms (GCM) 10K type strain sequencing project: providing services to taxonomists for standard genome sequencing and annotation.</title>
        <authorList>
            <consortium name="The Broad Institute Genomics Platform"/>
            <consortium name="The Broad Institute Genome Sequencing Center for Infectious Disease"/>
            <person name="Wu L."/>
            <person name="Ma J."/>
        </authorList>
    </citation>
    <scope>NUCLEOTIDE SEQUENCE [LARGE SCALE GENOMIC DNA]</scope>
    <source>
        <strain evidence="3">CCM 8936</strain>
    </source>
</reference>
<dbReference type="RefSeq" id="WP_125678410.1">
    <property type="nucleotide sequence ID" value="NZ_JBHTOI010000026.1"/>
</dbReference>
<keyword evidence="2" id="KW-0378">Hydrolase</keyword>
<dbReference type="SUPFAM" id="SSF53474">
    <property type="entry name" value="alpha/beta-Hydrolases"/>
    <property type="match status" value="1"/>
</dbReference>
<dbReference type="EMBL" id="JBHTOI010000026">
    <property type="protein sequence ID" value="MFD1417898.1"/>
    <property type="molecule type" value="Genomic_DNA"/>
</dbReference>
<proteinExistence type="predicted"/>
<gene>
    <name evidence="2" type="ORF">ACFQ42_03870</name>
</gene>
<keyword evidence="3" id="KW-1185">Reference proteome</keyword>
<dbReference type="PANTHER" id="PTHR43358:SF4">
    <property type="entry name" value="ALPHA_BETA HYDROLASE FOLD-1 DOMAIN-CONTAINING PROTEIN"/>
    <property type="match status" value="1"/>
</dbReference>
<dbReference type="Gene3D" id="3.40.50.1820">
    <property type="entry name" value="alpha/beta hydrolase"/>
    <property type="match status" value="1"/>
</dbReference>
<protein>
    <submittedName>
        <fullName evidence="2">Alpha/beta hydrolase</fullName>
    </submittedName>
</protein>
<dbReference type="InterPro" id="IPR022742">
    <property type="entry name" value="Hydrolase_4"/>
</dbReference>
<dbReference type="PANTHER" id="PTHR43358">
    <property type="entry name" value="ALPHA/BETA-HYDROLASE"/>
    <property type="match status" value="1"/>
</dbReference>